<evidence type="ECO:0000313" key="3">
    <source>
        <dbReference type="Proteomes" id="UP001152876"/>
    </source>
</evidence>
<comment type="caution">
    <text evidence="2">The sequence shown here is derived from an EMBL/GenBank/DDBJ whole genome shotgun (WGS) entry which is preliminary data.</text>
</comment>
<dbReference type="Proteomes" id="UP001152876">
    <property type="component" value="Unassembled WGS sequence"/>
</dbReference>
<evidence type="ECO:0000256" key="1">
    <source>
        <dbReference type="HAMAP-Rule" id="MF_01584"/>
    </source>
</evidence>
<gene>
    <name evidence="2" type="ORF">H010_15535</name>
</gene>
<protein>
    <submittedName>
        <fullName evidence="2">Uncharacterized protein</fullName>
    </submittedName>
</protein>
<dbReference type="InterPro" id="IPR007432">
    <property type="entry name" value="DUF480"/>
</dbReference>
<evidence type="ECO:0000313" key="2">
    <source>
        <dbReference type="EMBL" id="MDG5976680.1"/>
    </source>
</evidence>
<dbReference type="PANTHER" id="PTHR38768:SF1">
    <property type="entry name" value="UPF0502 PROTEIN YCEH"/>
    <property type="match status" value="1"/>
</dbReference>
<dbReference type="SUPFAM" id="SSF46785">
    <property type="entry name" value="Winged helix' DNA-binding domain"/>
    <property type="match status" value="2"/>
</dbReference>
<dbReference type="OrthoDB" id="9784785at2"/>
<organism evidence="2 3">
    <name type="scientific">Hydrogenophaga taeniospiralis CCUG 15921</name>
    <dbReference type="NCBI Taxonomy" id="1281780"/>
    <lineage>
        <taxon>Bacteria</taxon>
        <taxon>Pseudomonadati</taxon>
        <taxon>Pseudomonadota</taxon>
        <taxon>Betaproteobacteria</taxon>
        <taxon>Burkholderiales</taxon>
        <taxon>Comamonadaceae</taxon>
        <taxon>Hydrogenophaga</taxon>
    </lineage>
</organism>
<dbReference type="HAMAP" id="MF_01584">
    <property type="entry name" value="UPF0502"/>
    <property type="match status" value="1"/>
</dbReference>
<dbReference type="InterPro" id="IPR036390">
    <property type="entry name" value="WH_DNA-bd_sf"/>
</dbReference>
<dbReference type="RefSeq" id="WP_068174466.1">
    <property type="nucleotide sequence ID" value="NZ_AOGK01000013.1"/>
</dbReference>
<reference evidence="2" key="1">
    <citation type="submission" date="2013-01" db="EMBL/GenBank/DDBJ databases">
        <title>Genome draft of Hydrogenophaga taeniospiralis 2K1.</title>
        <authorList>
            <person name="Gomila M."/>
            <person name="Lalucat J."/>
        </authorList>
    </citation>
    <scope>NUCLEOTIDE SEQUENCE</scope>
    <source>
        <strain evidence="2">CCUG 15921</strain>
    </source>
</reference>
<name>A0A9X4NY15_9BURK</name>
<proteinExistence type="inferred from homology"/>
<dbReference type="InterPro" id="IPR036388">
    <property type="entry name" value="WH-like_DNA-bd_sf"/>
</dbReference>
<keyword evidence="3" id="KW-1185">Reference proteome</keyword>
<sequence>MTQFPSTAPTGPRVLDFQQRPLTTAQARVLGTLMEKARTVPDSYPLTLNSLQSGCNQKSSREPVLQLTESEISEAIDGLRQSSLVFETSGGRVTRYEHNFMRGVGVPEQSAVLLGLLMLRGPQTAGELRLNTERWYKFLDIASVDAFLEELQDRSPDKGGPLVVKLPRAPGAREQRWAHLLCGPVDATALAASGAPAASGATEEDMITLARRVSALEDSLALLQAQLQNLHEQLGLSQPGQG</sequence>
<dbReference type="EMBL" id="AOGK01000013">
    <property type="protein sequence ID" value="MDG5976680.1"/>
    <property type="molecule type" value="Genomic_DNA"/>
</dbReference>
<dbReference type="Gene3D" id="1.10.10.10">
    <property type="entry name" value="Winged helix-like DNA-binding domain superfamily/Winged helix DNA-binding domain"/>
    <property type="match status" value="2"/>
</dbReference>
<accession>A0A9X4NY15</accession>
<dbReference type="AlphaFoldDB" id="A0A9X4NY15"/>
<comment type="similarity">
    <text evidence="1">Belongs to the UPF0502 family.</text>
</comment>
<dbReference type="PANTHER" id="PTHR38768">
    <property type="entry name" value="UPF0502 PROTEIN YCEH"/>
    <property type="match status" value="1"/>
</dbReference>
<dbReference type="Pfam" id="PF04337">
    <property type="entry name" value="DUF480"/>
    <property type="match status" value="1"/>
</dbReference>